<dbReference type="Gene3D" id="2.130.10.10">
    <property type="entry name" value="YVTN repeat-like/Quinoprotein amine dehydrogenase"/>
    <property type="match status" value="2"/>
</dbReference>
<keyword evidence="9" id="KW-1185">Reference proteome</keyword>
<dbReference type="InterPro" id="IPR036322">
    <property type="entry name" value="WD40_repeat_dom_sf"/>
</dbReference>
<dbReference type="Pfam" id="PF00400">
    <property type="entry name" value="WD40"/>
    <property type="match status" value="2"/>
</dbReference>
<evidence type="ECO:0000256" key="3">
    <source>
        <dbReference type="ARBA" id="ARBA00022737"/>
    </source>
</evidence>
<evidence type="ECO:0000256" key="1">
    <source>
        <dbReference type="ARBA" id="ARBA00010143"/>
    </source>
</evidence>
<keyword evidence="5" id="KW-0539">Nucleus</keyword>
<evidence type="ECO:0000256" key="7">
    <source>
        <dbReference type="SAM" id="MobiDB-lite"/>
    </source>
</evidence>
<comment type="caution">
    <text evidence="8">The sequence shown here is derived from an EMBL/GenBank/DDBJ whole genome shotgun (WGS) entry which is preliminary data.</text>
</comment>
<comment type="subunit">
    <text evidence="5">Component of the RIX1 complex, composed of IPI1, RIX1/IPI2 and IPI3 in a 1:2:2 stoichiometry. The complex interacts (via RIX1) with MDN1 (via its hexameric AAA ATPase ring) and the pre-60S ribosome particles.</text>
</comment>
<gene>
    <name evidence="8" type="primary">IPI3</name>
    <name evidence="8" type="ORF">LshimejAT787_1003320</name>
</gene>
<evidence type="ECO:0000256" key="6">
    <source>
        <dbReference type="SAM" id="Coils"/>
    </source>
</evidence>
<dbReference type="EMBL" id="BRPK01000010">
    <property type="protein sequence ID" value="GLB41732.1"/>
    <property type="molecule type" value="Genomic_DNA"/>
</dbReference>
<dbReference type="SUPFAM" id="SSF50978">
    <property type="entry name" value="WD40 repeat-like"/>
    <property type="match status" value="1"/>
</dbReference>
<accession>A0A9P3PUV6</accession>
<dbReference type="InterPro" id="IPR045227">
    <property type="entry name" value="WDR18/Ipi3/RID3"/>
</dbReference>
<evidence type="ECO:0000313" key="8">
    <source>
        <dbReference type="EMBL" id="GLB41732.1"/>
    </source>
</evidence>
<organism evidence="8 9">
    <name type="scientific">Lyophyllum shimeji</name>
    <name type="common">Hon-shimeji</name>
    <name type="synonym">Tricholoma shimeji</name>
    <dbReference type="NCBI Taxonomy" id="47721"/>
    <lineage>
        <taxon>Eukaryota</taxon>
        <taxon>Fungi</taxon>
        <taxon>Dikarya</taxon>
        <taxon>Basidiomycota</taxon>
        <taxon>Agaricomycotina</taxon>
        <taxon>Agaricomycetes</taxon>
        <taxon>Agaricomycetidae</taxon>
        <taxon>Agaricales</taxon>
        <taxon>Tricholomatineae</taxon>
        <taxon>Lyophyllaceae</taxon>
        <taxon>Lyophyllum</taxon>
    </lineage>
</organism>
<dbReference type="PROSITE" id="PS50082">
    <property type="entry name" value="WD_REPEATS_2"/>
    <property type="match status" value="2"/>
</dbReference>
<sequence>MHLQESIFCATAAPSSSTGPGSIALHDIQTGTTLASFKQTNAAAHCTCFVESRNAEGGFMLAAQPDKSILNVYTFQKDQISLKIVLPEKLTCIAVDSRGDFCAGGTAQGRIYLWEIASGILYHAWDAHYRQVTVLRFTVDGAALVSGSKDSGVSVWSVSRLLDHEQQNEPPLPYCTLSDHTLPVTDIVCGVGSFPNCRVLTSSIDHSVKLWDLSSKSLLTTFQFPRPIACLAWDLTERIFFAASADGSIHQMNLFRQRGTKACAQFTEAIGGAGGTEIIRVGEEETREAQKKRLISVGQGVTAMSISLTSSHLLVGTESGLIHVYDLPSHQLLRTISTHKGLTITHLATVLKPLDLIGHIDLNLAVGSAADAKDIIPVKPVAPFQRMRDPKTREAHEVSILLPAQRPTHADEATAYETDELLRDHAFFVQPSRISTAPGTDNLSLRSKVDDLETEVARLREQLGKAKKVNDVMWDAVVQRAVGLEKDKEPIDSSDGERRRKRGRT</sequence>
<dbReference type="AlphaFoldDB" id="A0A9P3PUV6"/>
<dbReference type="SMART" id="SM00320">
    <property type="entry name" value="WD40"/>
    <property type="match status" value="5"/>
</dbReference>
<keyword evidence="5" id="KW-0698">rRNA processing</keyword>
<evidence type="ECO:0000313" key="9">
    <source>
        <dbReference type="Proteomes" id="UP001063166"/>
    </source>
</evidence>
<reference evidence="8" key="1">
    <citation type="submission" date="2022-07" db="EMBL/GenBank/DDBJ databases">
        <title>The genome of Lyophyllum shimeji provides insight into the initial evolution of ectomycorrhizal fungal genome.</title>
        <authorList>
            <person name="Kobayashi Y."/>
            <person name="Shibata T."/>
            <person name="Hirakawa H."/>
            <person name="Shigenobu S."/>
            <person name="Nishiyama T."/>
            <person name="Yamada A."/>
            <person name="Hasebe M."/>
            <person name="Kawaguchi M."/>
        </authorList>
    </citation>
    <scope>NUCLEOTIDE SEQUENCE</scope>
    <source>
        <strain evidence="8">AT787</strain>
    </source>
</reference>
<feature type="region of interest" description="Disordered" evidence="7">
    <location>
        <begin position="484"/>
        <end position="505"/>
    </location>
</feature>
<keyword evidence="2 4" id="KW-0853">WD repeat</keyword>
<keyword evidence="3" id="KW-0677">Repeat</keyword>
<feature type="compositionally biased region" description="Basic and acidic residues" evidence="7">
    <location>
        <begin position="484"/>
        <end position="498"/>
    </location>
</feature>
<dbReference type="GO" id="GO:0005656">
    <property type="term" value="C:nuclear pre-replicative complex"/>
    <property type="evidence" value="ECO:0007669"/>
    <property type="project" value="TreeGrafter"/>
</dbReference>
<dbReference type="Proteomes" id="UP001063166">
    <property type="component" value="Unassembled WGS sequence"/>
</dbReference>
<feature type="repeat" description="WD" evidence="4">
    <location>
        <begin position="125"/>
        <end position="159"/>
    </location>
</feature>
<dbReference type="InterPro" id="IPR015943">
    <property type="entry name" value="WD40/YVTN_repeat-like_dom_sf"/>
</dbReference>
<dbReference type="PANTHER" id="PTHR18763">
    <property type="entry name" value="WD-REPEAT PROTEIN 18"/>
    <property type="match status" value="1"/>
</dbReference>
<keyword evidence="6" id="KW-0175">Coiled coil</keyword>
<feature type="coiled-coil region" evidence="6">
    <location>
        <begin position="442"/>
        <end position="469"/>
    </location>
</feature>
<comment type="subcellular location">
    <subcellularLocation>
        <location evidence="5">Nucleus</location>
    </subcellularLocation>
</comment>
<dbReference type="PANTHER" id="PTHR18763:SF0">
    <property type="entry name" value="WD REPEAT-CONTAINING PROTEIN 18"/>
    <property type="match status" value="1"/>
</dbReference>
<dbReference type="PROSITE" id="PS50294">
    <property type="entry name" value="WD_REPEATS_REGION"/>
    <property type="match status" value="1"/>
</dbReference>
<protein>
    <recommendedName>
        <fullName evidence="5">Pre-rRNA-processing protein IPI3</fullName>
    </recommendedName>
</protein>
<evidence type="ECO:0000256" key="4">
    <source>
        <dbReference type="PROSITE-ProRule" id="PRU00221"/>
    </source>
</evidence>
<proteinExistence type="inferred from homology"/>
<name>A0A9P3PUV6_LYOSH</name>
<feature type="repeat" description="WD" evidence="4">
    <location>
        <begin position="199"/>
        <end position="221"/>
    </location>
</feature>
<dbReference type="GO" id="GO:0006364">
    <property type="term" value="P:rRNA processing"/>
    <property type="evidence" value="ECO:0007669"/>
    <property type="project" value="UniProtKB-UniRule"/>
</dbReference>
<dbReference type="OrthoDB" id="756370at2759"/>
<dbReference type="InterPro" id="IPR001680">
    <property type="entry name" value="WD40_rpt"/>
</dbReference>
<dbReference type="GO" id="GO:0120330">
    <property type="term" value="C:rixosome complex"/>
    <property type="evidence" value="ECO:0007669"/>
    <property type="project" value="UniProtKB-UniRule"/>
</dbReference>
<dbReference type="GO" id="GO:0006261">
    <property type="term" value="P:DNA-templated DNA replication"/>
    <property type="evidence" value="ECO:0007669"/>
    <property type="project" value="TreeGrafter"/>
</dbReference>
<evidence type="ECO:0000256" key="5">
    <source>
        <dbReference type="RuleBase" id="RU369067"/>
    </source>
</evidence>
<comment type="similarity">
    <text evidence="1 5">Belongs to the WD repeat IPI3/WDR18 family.</text>
</comment>
<comment type="function">
    <text evidence="5">Component of the RIX1 complex required for processing of ITS2 sequences from 35S pre-rRNA.</text>
</comment>
<evidence type="ECO:0000256" key="2">
    <source>
        <dbReference type="ARBA" id="ARBA00022574"/>
    </source>
</evidence>